<keyword evidence="2 5" id="KW-0963">Cytoplasm</keyword>
<organism evidence="7 8">
    <name type="scientific">Enterococcus phoeniculicola ATCC BAA-412</name>
    <dbReference type="NCBI Taxonomy" id="1158610"/>
    <lineage>
        <taxon>Bacteria</taxon>
        <taxon>Bacillati</taxon>
        <taxon>Bacillota</taxon>
        <taxon>Bacilli</taxon>
        <taxon>Lactobacillales</taxon>
        <taxon>Enterococcaceae</taxon>
        <taxon>Enterococcus</taxon>
    </lineage>
</organism>
<evidence type="ECO:0000313" key="8">
    <source>
        <dbReference type="Proteomes" id="UP000013785"/>
    </source>
</evidence>
<dbReference type="InterPro" id="IPR000182">
    <property type="entry name" value="GNAT_dom"/>
</dbReference>
<dbReference type="STRING" id="154621.RV11_GL000431"/>
<dbReference type="EC" id="2.3.1.266" evidence="5"/>
<keyword evidence="4" id="KW-0012">Acyltransferase</keyword>
<reference evidence="7 8" key="1">
    <citation type="submission" date="2013-02" db="EMBL/GenBank/DDBJ databases">
        <title>The Genome Sequence of Enterococcus phoeniculicola BAA-412.</title>
        <authorList>
            <consortium name="The Broad Institute Genome Sequencing Platform"/>
            <consortium name="The Broad Institute Genome Sequencing Center for Infectious Disease"/>
            <person name="Earl A.M."/>
            <person name="Gilmore M.S."/>
            <person name="Lebreton F."/>
            <person name="Walker B."/>
            <person name="Young S.K."/>
            <person name="Zeng Q."/>
            <person name="Gargeya S."/>
            <person name="Fitzgerald M."/>
            <person name="Haas B."/>
            <person name="Abouelleil A."/>
            <person name="Alvarado L."/>
            <person name="Arachchi H.M."/>
            <person name="Berlin A.M."/>
            <person name="Chapman S.B."/>
            <person name="Dewar J."/>
            <person name="Goldberg J."/>
            <person name="Griggs A."/>
            <person name="Gujja S."/>
            <person name="Hansen M."/>
            <person name="Howarth C."/>
            <person name="Imamovic A."/>
            <person name="Larimer J."/>
            <person name="McCowan C."/>
            <person name="Murphy C."/>
            <person name="Neiman D."/>
            <person name="Pearson M."/>
            <person name="Priest M."/>
            <person name="Roberts A."/>
            <person name="Saif S."/>
            <person name="Shea T."/>
            <person name="Sisk P."/>
            <person name="Sykes S."/>
            <person name="Wortman J."/>
            <person name="Nusbaum C."/>
            <person name="Birren B."/>
        </authorList>
    </citation>
    <scope>NUCLEOTIDE SEQUENCE [LARGE SCALE GENOMIC DNA]</scope>
    <source>
        <strain evidence="7 8">ATCC BAA-412</strain>
    </source>
</reference>
<keyword evidence="8" id="KW-1185">Reference proteome</keyword>
<dbReference type="eggNOG" id="COG0456">
    <property type="taxonomic scope" value="Bacteria"/>
</dbReference>
<evidence type="ECO:0000256" key="5">
    <source>
        <dbReference type="RuleBase" id="RU363094"/>
    </source>
</evidence>
<dbReference type="PANTHER" id="PTHR43420">
    <property type="entry name" value="ACETYLTRANSFERASE"/>
    <property type="match status" value="1"/>
</dbReference>
<dbReference type="InterPro" id="IPR016181">
    <property type="entry name" value="Acyl_CoA_acyltransferase"/>
</dbReference>
<dbReference type="Pfam" id="PF00583">
    <property type="entry name" value="Acetyltransf_1"/>
    <property type="match status" value="1"/>
</dbReference>
<dbReference type="Gene3D" id="3.40.630.30">
    <property type="match status" value="1"/>
</dbReference>
<dbReference type="GO" id="GO:0005737">
    <property type="term" value="C:cytoplasm"/>
    <property type="evidence" value="ECO:0007669"/>
    <property type="project" value="UniProtKB-SubCell"/>
</dbReference>
<evidence type="ECO:0000256" key="1">
    <source>
        <dbReference type="ARBA" id="ARBA00005395"/>
    </source>
</evidence>
<name>R3WJK0_9ENTE</name>
<evidence type="ECO:0000256" key="4">
    <source>
        <dbReference type="ARBA" id="ARBA00023315"/>
    </source>
</evidence>
<evidence type="ECO:0000259" key="6">
    <source>
        <dbReference type="PROSITE" id="PS51186"/>
    </source>
</evidence>
<dbReference type="SUPFAM" id="SSF55729">
    <property type="entry name" value="Acyl-CoA N-acyltransferases (Nat)"/>
    <property type="match status" value="1"/>
</dbReference>
<comment type="similarity">
    <text evidence="1 5">Belongs to the acetyltransferase family. RimI subfamily.</text>
</comment>
<dbReference type="PANTHER" id="PTHR43420:SF44">
    <property type="entry name" value="ACETYLTRANSFERASE YPEA"/>
    <property type="match status" value="1"/>
</dbReference>
<dbReference type="RefSeq" id="WP_010767303.1">
    <property type="nucleotide sequence ID" value="NZ_ASWE01000004.1"/>
</dbReference>
<dbReference type="HOGENOM" id="CLU_013985_23_2_9"/>
<dbReference type="InterPro" id="IPR050680">
    <property type="entry name" value="YpeA/RimI_acetyltransf"/>
</dbReference>
<dbReference type="GO" id="GO:0008999">
    <property type="term" value="F:protein-N-terminal-alanine acetyltransferase activity"/>
    <property type="evidence" value="ECO:0007669"/>
    <property type="project" value="UniProtKB-EC"/>
</dbReference>
<feature type="domain" description="N-acetyltransferase" evidence="6">
    <location>
        <begin position="11"/>
        <end position="153"/>
    </location>
</feature>
<dbReference type="InterPro" id="IPR006464">
    <property type="entry name" value="AcTrfase_RimI/Ard1"/>
</dbReference>
<proteinExistence type="inferred from homology"/>
<comment type="caution">
    <text evidence="7">The sequence shown here is derived from an EMBL/GenBank/DDBJ whole genome shotgun (WGS) entry which is preliminary data.</text>
</comment>
<keyword evidence="3 7" id="KW-0808">Transferase</keyword>
<dbReference type="PATRIC" id="fig|1158610.3.peg.606"/>
<comment type="function">
    <text evidence="5">Acetylates the N-terminal alanine of ribosomal protein bS18.</text>
</comment>
<comment type="subcellular location">
    <subcellularLocation>
        <location evidence="5">Cytoplasm</location>
    </subcellularLocation>
</comment>
<dbReference type="EMBL" id="AJAT01000008">
    <property type="protein sequence ID" value="EOL47627.1"/>
    <property type="molecule type" value="Genomic_DNA"/>
</dbReference>
<evidence type="ECO:0000313" key="7">
    <source>
        <dbReference type="EMBL" id="EOL47627.1"/>
    </source>
</evidence>
<dbReference type="AlphaFoldDB" id="R3WJK0"/>
<comment type="catalytic activity">
    <reaction evidence="5">
        <text>N-terminal L-alanyl-[ribosomal protein bS18] + acetyl-CoA = N-terminal N(alpha)-acetyl-L-alanyl-[ribosomal protein bS18] + CoA + H(+)</text>
        <dbReference type="Rhea" id="RHEA:43756"/>
        <dbReference type="Rhea" id="RHEA-COMP:10676"/>
        <dbReference type="Rhea" id="RHEA-COMP:10677"/>
        <dbReference type="ChEBI" id="CHEBI:15378"/>
        <dbReference type="ChEBI" id="CHEBI:57287"/>
        <dbReference type="ChEBI" id="CHEBI:57288"/>
        <dbReference type="ChEBI" id="CHEBI:64718"/>
        <dbReference type="ChEBI" id="CHEBI:83683"/>
        <dbReference type="EC" id="2.3.1.266"/>
    </reaction>
</comment>
<gene>
    <name evidence="7" type="ORF">UC3_00630</name>
</gene>
<evidence type="ECO:0000256" key="3">
    <source>
        <dbReference type="ARBA" id="ARBA00022679"/>
    </source>
</evidence>
<dbReference type="PROSITE" id="PS51186">
    <property type="entry name" value="GNAT"/>
    <property type="match status" value="1"/>
</dbReference>
<dbReference type="Proteomes" id="UP000013785">
    <property type="component" value="Unassembled WGS sequence"/>
</dbReference>
<dbReference type="NCBIfam" id="TIGR01575">
    <property type="entry name" value="rimI"/>
    <property type="match status" value="1"/>
</dbReference>
<protein>
    <recommendedName>
        <fullName evidence="5">[Ribosomal protein bS18]-alanine N-acetyltransferase</fullName>
        <ecNumber evidence="5">2.3.1.266</ecNumber>
    </recommendedName>
</protein>
<accession>R3WJK0</accession>
<evidence type="ECO:0000256" key="2">
    <source>
        <dbReference type="ARBA" id="ARBA00022490"/>
    </source>
</evidence>
<sequence length="154" mass="17869">MNVVFYKKNDFSISELANQLWAICEESYEHGSPWSTQQFENDLNQNHSYYLLLEEENTIVGFVGCNLILDEAEITNVATAKAFQGKGYARKLLHELIVQMKEQDIFQVFLEVRCSNHVAQNLYKSEKFRSLGIRKSYYQRPCEDAVIMSAKVRA</sequence>
<dbReference type="CDD" id="cd04301">
    <property type="entry name" value="NAT_SF"/>
    <property type="match status" value="1"/>
</dbReference>